<dbReference type="InterPro" id="IPR050465">
    <property type="entry name" value="UPF0194_transport"/>
</dbReference>
<feature type="region of interest" description="Disordered" evidence="4">
    <location>
        <begin position="1"/>
        <end position="21"/>
    </location>
</feature>
<evidence type="ECO:0000256" key="2">
    <source>
        <dbReference type="ARBA" id="ARBA00023054"/>
    </source>
</evidence>
<keyword evidence="9" id="KW-1185">Reference proteome</keyword>
<feature type="coiled-coil region" evidence="3">
    <location>
        <begin position="118"/>
        <end position="145"/>
    </location>
</feature>
<dbReference type="GO" id="GO:0030313">
    <property type="term" value="C:cell envelope"/>
    <property type="evidence" value="ECO:0007669"/>
    <property type="project" value="UniProtKB-SubCell"/>
</dbReference>
<dbReference type="AlphaFoldDB" id="A0A8J6M8L7"/>
<dbReference type="InterPro" id="IPR058625">
    <property type="entry name" value="MdtA-like_BSH"/>
</dbReference>
<reference evidence="8" key="1">
    <citation type="submission" date="2020-08" db="EMBL/GenBank/DDBJ databases">
        <title>Genome public.</title>
        <authorList>
            <person name="Liu C."/>
            <person name="Sun Q."/>
        </authorList>
    </citation>
    <scope>NUCLEOTIDE SEQUENCE</scope>
    <source>
        <strain evidence="8">NSJ-51</strain>
    </source>
</reference>
<feature type="domain" description="CzcB-like barrel-sandwich hybrid" evidence="6">
    <location>
        <begin position="280"/>
        <end position="368"/>
    </location>
</feature>
<dbReference type="Pfam" id="PF25973">
    <property type="entry name" value="BSH_CzcB"/>
    <property type="match status" value="1"/>
</dbReference>
<name>A0A8J6M8L7_9FIRM</name>
<feature type="compositionally biased region" description="Polar residues" evidence="4">
    <location>
        <begin position="1"/>
        <end position="15"/>
    </location>
</feature>
<evidence type="ECO:0000259" key="6">
    <source>
        <dbReference type="Pfam" id="PF25973"/>
    </source>
</evidence>
<dbReference type="InterPro" id="IPR058647">
    <property type="entry name" value="BSH_CzcB-like"/>
</dbReference>
<proteinExistence type="predicted"/>
<dbReference type="Gene3D" id="2.40.420.20">
    <property type="match status" value="1"/>
</dbReference>
<evidence type="ECO:0000256" key="1">
    <source>
        <dbReference type="ARBA" id="ARBA00004196"/>
    </source>
</evidence>
<evidence type="ECO:0000256" key="4">
    <source>
        <dbReference type="SAM" id="MobiDB-lite"/>
    </source>
</evidence>
<dbReference type="Pfam" id="PF25917">
    <property type="entry name" value="BSH_RND"/>
    <property type="match status" value="1"/>
</dbReference>
<organism evidence="8 9">
    <name type="scientific">Lawsonibacter hominis</name>
    <dbReference type="NCBI Taxonomy" id="2763053"/>
    <lineage>
        <taxon>Bacteria</taxon>
        <taxon>Bacillati</taxon>
        <taxon>Bacillota</taxon>
        <taxon>Clostridia</taxon>
        <taxon>Eubacteriales</taxon>
        <taxon>Oscillospiraceae</taxon>
        <taxon>Lawsonibacter</taxon>
    </lineage>
</organism>
<dbReference type="Gene3D" id="2.40.50.100">
    <property type="match status" value="2"/>
</dbReference>
<sequence length="548" mass="57686">MEATQVKTQTQQNAPAQFKPPKKKRRWVRRLVAVLVVAAILAVLLLRLMSAGTQAVAGAYLSDTAQVREMTVAVSGTGTIQPNQSYKVTTLISGEVLEAPFEEGQTVNKGDLLFRIDAKDVENNIQQLELNLRSAQLNLDDLLKRQADNREDCAVSAEADGVITKLYVEQGDAVMAGAPIADLLDRERMKLTVPFQSADAAGFYEGQSAVVTVDGTAQTLTGTVDSIAATDEVGPGGALVRQVTLLVQNPGALSDASRGTAAISGAACASGGAFTYAASKQIVAKASGDVDALSIREGDRVTDGQVVAVLSQTDMDTQIESARIQVENARLSLQNARDKLEDYSITSTITGTVIEKNVDAGDNVGGSTAATAGYTYMAVIYDLSELTFDVSVDELDINKIRTGQRVEITADALDGKSFTGVVDKVNINGTTVGGYTTYPVTVKVDGSPAELYPGMNVSAKIVVEQAGQVLCIPVDMVGRGDTVLVAGPGCLDENGSVVDPTAIEERQVTLGRNDEEYIEVLSGLEEGDVVLSENQASNAMAAMMGMGM</sequence>
<keyword evidence="2 3" id="KW-0175">Coiled coil</keyword>
<comment type="subcellular location">
    <subcellularLocation>
        <location evidence="1">Cell envelope</location>
    </subcellularLocation>
</comment>
<dbReference type="PANTHER" id="PTHR32347:SF14">
    <property type="entry name" value="EFFLUX SYSTEM COMPONENT YKNX-RELATED"/>
    <property type="match status" value="1"/>
</dbReference>
<protein>
    <submittedName>
        <fullName evidence="8">HlyD family efflux transporter periplasmic adaptor subunit</fullName>
    </submittedName>
</protein>
<accession>A0A8J6M8L7</accession>
<evidence type="ECO:0000259" key="7">
    <source>
        <dbReference type="Pfam" id="PF25990"/>
    </source>
</evidence>
<feature type="domain" description="Multidrug resistance protein MdtA-like barrel-sandwich hybrid" evidence="5">
    <location>
        <begin position="87"/>
        <end position="179"/>
    </location>
</feature>
<evidence type="ECO:0000313" key="9">
    <source>
        <dbReference type="Proteomes" id="UP000661435"/>
    </source>
</evidence>
<dbReference type="RefSeq" id="WP_186907725.1">
    <property type="nucleotide sequence ID" value="NZ_JACOPP010000010.1"/>
</dbReference>
<comment type="caution">
    <text evidence="8">The sequence shown here is derived from an EMBL/GenBank/DDBJ whole genome shotgun (WGS) entry which is preliminary data.</text>
</comment>
<evidence type="ECO:0000259" key="5">
    <source>
        <dbReference type="Pfam" id="PF25917"/>
    </source>
</evidence>
<dbReference type="Proteomes" id="UP000661435">
    <property type="component" value="Unassembled WGS sequence"/>
</dbReference>
<gene>
    <name evidence="8" type="ORF">H8S57_08850</name>
</gene>
<evidence type="ECO:0000256" key="3">
    <source>
        <dbReference type="SAM" id="Coils"/>
    </source>
</evidence>
<dbReference type="EMBL" id="JACOPP010000010">
    <property type="protein sequence ID" value="MBC5733836.1"/>
    <property type="molecule type" value="Genomic_DNA"/>
</dbReference>
<dbReference type="Gene3D" id="2.40.30.170">
    <property type="match status" value="2"/>
</dbReference>
<dbReference type="SUPFAM" id="SSF111369">
    <property type="entry name" value="HlyD-like secretion proteins"/>
    <property type="match status" value="2"/>
</dbReference>
<dbReference type="InterPro" id="IPR058636">
    <property type="entry name" value="Beta-barrel_YknX"/>
</dbReference>
<evidence type="ECO:0000313" key="8">
    <source>
        <dbReference type="EMBL" id="MBC5733836.1"/>
    </source>
</evidence>
<feature type="domain" description="YknX-like beta-barrel" evidence="7">
    <location>
        <begin position="391"/>
        <end position="461"/>
    </location>
</feature>
<dbReference type="Gene3D" id="1.10.287.470">
    <property type="entry name" value="Helix hairpin bin"/>
    <property type="match status" value="1"/>
</dbReference>
<feature type="coiled-coil region" evidence="3">
    <location>
        <begin position="319"/>
        <end position="346"/>
    </location>
</feature>
<dbReference type="Pfam" id="PF25990">
    <property type="entry name" value="Beta-barrel_YknX"/>
    <property type="match status" value="1"/>
</dbReference>
<dbReference type="PANTHER" id="PTHR32347">
    <property type="entry name" value="EFFLUX SYSTEM COMPONENT YKNX-RELATED"/>
    <property type="match status" value="1"/>
</dbReference>